<dbReference type="SUPFAM" id="SSF50978">
    <property type="entry name" value="WD40 repeat-like"/>
    <property type="match status" value="1"/>
</dbReference>
<comment type="caution">
    <text evidence="10">The sequence shown here is derived from an EMBL/GenBank/DDBJ whole genome shotgun (WGS) entry which is preliminary data.</text>
</comment>
<dbReference type="InterPro" id="IPR057089">
    <property type="entry name" value="C2_TIP"/>
</dbReference>
<evidence type="ECO:0000256" key="3">
    <source>
        <dbReference type="ARBA" id="ARBA00022692"/>
    </source>
</evidence>
<dbReference type="Proteomes" id="UP001233999">
    <property type="component" value="Unassembled WGS sequence"/>
</dbReference>
<comment type="subcellular location">
    <subcellularLocation>
        <location evidence="1">Membrane</location>
        <topology evidence="1">Single-pass type I membrane protein</topology>
    </subcellularLocation>
</comment>
<name>A0AAD7Z5E3_DIPPU</name>
<accession>A0AAD7Z5E3</accession>
<organism evidence="10 11">
    <name type="scientific">Diploptera punctata</name>
    <name type="common">Pacific beetle cockroach</name>
    <dbReference type="NCBI Taxonomy" id="6984"/>
    <lineage>
        <taxon>Eukaryota</taxon>
        <taxon>Metazoa</taxon>
        <taxon>Ecdysozoa</taxon>
        <taxon>Arthropoda</taxon>
        <taxon>Hexapoda</taxon>
        <taxon>Insecta</taxon>
        <taxon>Pterygota</taxon>
        <taxon>Neoptera</taxon>
        <taxon>Polyneoptera</taxon>
        <taxon>Dictyoptera</taxon>
        <taxon>Blattodea</taxon>
        <taxon>Blaberoidea</taxon>
        <taxon>Blaberidae</taxon>
        <taxon>Diplopterinae</taxon>
        <taxon>Diploptera</taxon>
    </lineage>
</organism>
<dbReference type="SUPFAM" id="SSF69318">
    <property type="entry name" value="Integrin alpha N-terminal domain"/>
    <property type="match status" value="1"/>
</dbReference>
<dbReference type="InterPro" id="IPR024761">
    <property type="entry name" value="TFIIIC_delta_N"/>
</dbReference>
<evidence type="ECO:0000256" key="6">
    <source>
        <dbReference type="ARBA" id="ARBA00023180"/>
    </source>
</evidence>
<dbReference type="PANTHER" id="PTHR13412:SF0">
    <property type="entry name" value="T-CELL IMMUNOMODULATORY PROTEIN"/>
    <property type="match status" value="1"/>
</dbReference>
<comment type="similarity">
    <text evidence="2">Belongs to the TIP family.</text>
</comment>
<evidence type="ECO:0000256" key="1">
    <source>
        <dbReference type="ARBA" id="ARBA00004479"/>
    </source>
</evidence>
<keyword evidence="5 7" id="KW-0472">Membrane</keyword>
<dbReference type="PANTHER" id="PTHR13412">
    <property type="entry name" value="T-CELL IMMUNOMODULATORY PROTEIN HOMOLOG"/>
    <property type="match status" value="1"/>
</dbReference>
<feature type="transmembrane region" description="Helical" evidence="7">
    <location>
        <begin position="586"/>
        <end position="610"/>
    </location>
</feature>
<evidence type="ECO:0000256" key="7">
    <source>
        <dbReference type="SAM" id="Phobius"/>
    </source>
</evidence>
<keyword evidence="3 7" id="KW-0812">Transmembrane</keyword>
<evidence type="ECO:0000256" key="5">
    <source>
        <dbReference type="ARBA" id="ARBA00023136"/>
    </source>
</evidence>
<keyword evidence="11" id="KW-1185">Reference proteome</keyword>
<dbReference type="InterPro" id="IPR015943">
    <property type="entry name" value="WD40/YVTN_repeat-like_dom_sf"/>
</dbReference>
<proteinExistence type="inferred from homology"/>
<reference evidence="10" key="2">
    <citation type="submission" date="2023-05" db="EMBL/GenBank/DDBJ databases">
        <authorList>
            <person name="Fouks B."/>
        </authorList>
    </citation>
    <scope>NUCLEOTIDE SEQUENCE</scope>
    <source>
        <strain evidence="10">Stay&amp;Tobe</strain>
        <tissue evidence="10">Testes</tissue>
    </source>
</reference>
<dbReference type="InterPro" id="IPR028994">
    <property type="entry name" value="Integrin_alpha_N"/>
</dbReference>
<feature type="transmembrane region" description="Helical" evidence="7">
    <location>
        <begin position="54"/>
        <end position="75"/>
    </location>
</feature>
<keyword evidence="4 7" id="KW-1133">Transmembrane helix</keyword>
<dbReference type="InterPro" id="IPR036322">
    <property type="entry name" value="WD40_repeat_dom_sf"/>
</dbReference>
<feature type="domain" description="Transcription factor IIIC 90kDa subunit N-terminal" evidence="8">
    <location>
        <begin position="675"/>
        <end position="1032"/>
    </location>
</feature>
<dbReference type="Pfam" id="PF23122">
    <property type="entry name" value="C2_ITFG1"/>
    <property type="match status" value="1"/>
</dbReference>
<evidence type="ECO:0000313" key="10">
    <source>
        <dbReference type="EMBL" id="KAJ9574096.1"/>
    </source>
</evidence>
<dbReference type="Pfam" id="PF12657">
    <property type="entry name" value="TFIIIC_delta"/>
    <property type="match status" value="1"/>
</dbReference>
<evidence type="ECO:0000256" key="4">
    <source>
        <dbReference type="ARBA" id="ARBA00022989"/>
    </source>
</evidence>
<feature type="domain" description="T-cell immunomodulatory protein TIP C2" evidence="9">
    <location>
        <begin position="488"/>
        <end position="580"/>
    </location>
</feature>
<sequence>MELKEIQSLPIAPAVGIPFATSWSEDNKISVITEKGLFIVDGARRSLRSASTMLVLWLLILVPLASAGDITNIVFGNVVNVKPAAFGDFNSDELTDLFVLKDDNGMMTLEVMLASDQEPLLKPGGDNYKCTFPNKIIVTSVVPGNFDGDAHMDVMVTLLNKTRVDRHVQQIHILWGGGKFLNCSGISTPVYEMKGQPVAIDYNHDMIVDLYGEDKDGNRTCIVFNKDRNEEPGRKNVSQGESPLRVPHSHAYLDLNGDFAADLLLSTEKGFELHLSENDQFVCNGTIKLPDELTVKDKGQEMIGQSIFVDLELTGKLYHLLPVCFDKFKECGACENSTIYAYIDGKWHNLNPDFKGNTNQIWGFYRCQHKTDTMDAIPTVTLRAGDFNMDGYPDLLATLGYKQSDPQVFLLENVAKSSGSLSRSYVLRWEALSPMNNKTGMAAFYDLYQDGVLDVILYGHNKAQAFRNTLDYDANFVKVMVLTGTERGGNLPGPRISYRTTTQDGTHRAAVTGQMPQSAHFALGLPYTIFGLGRTPNFVDTLTVGVANKYRDWTQIIPNSQMVVIPSPIEHPGKWRAQLFITPSKMILLSVAALLGTCVLITAIIGVLYWKERREDRIEKLQEAHRFHFDAILIIGGLSLEVFPDPVGMQPCLKLHRSWVEPIDYLPTAYTNINCDNLIWKLNQKEVYQMVLNTYLAPNLSNTKSVAPYIVQLAWSPAGMWFHSRCLLASVTNYGCVVIQASGGKHWQLLVNISSLWIEKCTPEWDSCESSLPKEQFEILQTRSNKAKATAIAWSSLLGDREYCFLIVGVQDGTLLFWRLNSIKSARNNDLEPKLLLQLKTEQYHITTIHWMTKDDNSGLLFVGDVKGVIKMYSVKWQETELSCSLLTELWPHSDRIQVIKLCTLLSHNSEVTVIAVKGSFVIVISLDSNYCILQTKPHHVGNLGINGMIMLDSSSLLVLTLSGCFSHINISRTGKELDMKVQTLNTIIVPKSAYYGICSSANRAIFCLVTSLNTVFDHLIQREPAQITFFKLCGLHDPYHALLSNPSQTLTRHWDYLEVIRLQGPPFPDVEKEDIEQLNCYHLKIRMWLCRFAMMLEDPEEEAEKRNKVRRLLKKAEHLVLIQYIYKRVKKLTEQKSLSNEDKQSLALISSWIKKIEPEFKTPDLNAVLKCITEIPDLPEQEFCAICQKDIL</sequence>
<reference evidence="10" key="1">
    <citation type="journal article" date="2023" name="IScience">
        <title>Live-bearing cockroach genome reveals convergent evolutionary mechanisms linked to viviparity in insects and beyond.</title>
        <authorList>
            <person name="Fouks B."/>
            <person name="Harrison M.C."/>
            <person name="Mikhailova A.A."/>
            <person name="Marchal E."/>
            <person name="English S."/>
            <person name="Carruthers M."/>
            <person name="Jennings E.C."/>
            <person name="Chiamaka E.L."/>
            <person name="Frigard R.A."/>
            <person name="Pippel M."/>
            <person name="Attardo G.M."/>
            <person name="Benoit J.B."/>
            <person name="Bornberg-Bauer E."/>
            <person name="Tobe S.S."/>
        </authorList>
    </citation>
    <scope>NUCLEOTIDE SEQUENCE</scope>
    <source>
        <strain evidence="10">Stay&amp;Tobe</strain>
    </source>
</reference>
<dbReference type="Gene3D" id="2.130.10.10">
    <property type="entry name" value="YVTN repeat-like/Quinoprotein amine dehydrogenase"/>
    <property type="match status" value="1"/>
</dbReference>
<dbReference type="GO" id="GO:0005886">
    <property type="term" value="C:plasma membrane"/>
    <property type="evidence" value="ECO:0007669"/>
    <property type="project" value="TreeGrafter"/>
</dbReference>
<dbReference type="AlphaFoldDB" id="A0AAD7Z5E3"/>
<keyword evidence="6" id="KW-0325">Glycoprotein</keyword>
<evidence type="ECO:0000313" key="11">
    <source>
        <dbReference type="Proteomes" id="UP001233999"/>
    </source>
</evidence>
<dbReference type="EMBL" id="JASPKZ010010655">
    <property type="protein sequence ID" value="KAJ9574096.1"/>
    <property type="molecule type" value="Genomic_DNA"/>
</dbReference>
<evidence type="ECO:0000256" key="2">
    <source>
        <dbReference type="ARBA" id="ARBA00006496"/>
    </source>
</evidence>
<dbReference type="InterPro" id="IPR024881">
    <property type="entry name" value="Tip"/>
</dbReference>
<protein>
    <submittedName>
        <fullName evidence="10">Uncharacterized protein</fullName>
    </submittedName>
</protein>
<evidence type="ECO:0000259" key="8">
    <source>
        <dbReference type="Pfam" id="PF12657"/>
    </source>
</evidence>
<evidence type="ECO:0000259" key="9">
    <source>
        <dbReference type="Pfam" id="PF23122"/>
    </source>
</evidence>
<gene>
    <name evidence="10" type="ORF">L9F63_008510</name>
</gene>